<dbReference type="OrthoDB" id="9806197at2"/>
<dbReference type="SUPFAM" id="SSF53067">
    <property type="entry name" value="Actin-like ATPase domain"/>
    <property type="match status" value="2"/>
</dbReference>
<feature type="region of interest" description="Disordered" evidence="8">
    <location>
        <begin position="340"/>
        <end position="362"/>
    </location>
</feature>
<dbReference type="Proteomes" id="UP000053675">
    <property type="component" value="Unassembled WGS sequence"/>
</dbReference>
<accession>A0A084U756</accession>
<feature type="binding site" evidence="7">
    <location>
        <position position="312"/>
    </location>
    <ligand>
        <name>Fe cation</name>
        <dbReference type="ChEBI" id="CHEBI:24875"/>
    </ligand>
</feature>
<evidence type="ECO:0000256" key="2">
    <source>
        <dbReference type="ARBA" id="ARBA00022694"/>
    </source>
</evidence>
<feature type="binding site" evidence="7">
    <location>
        <position position="188"/>
    </location>
    <ligand>
        <name>substrate</name>
    </ligand>
</feature>
<name>A0A084U756_9HYPH</name>
<dbReference type="PRINTS" id="PR00789">
    <property type="entry name" value="OSIALOPTASE"/>
</dbReference>
<dbReference type="eggNOG" id="COG0533">
    <property type="taxonomic scope" value="Bacteria"/>
</dbReference>
<comment type="cofactor">
    <cofactor evidence="7">
        <name>Fe(2+)</name>
        <dbReference type="ChEBI" id="CHEBI:29033"/>
    </cofactor>
    <text evidence="7">Binds 1 Fe(2+) ion per subunit.</text>
</comment>
<dbReference type="FunFam" id="3.30.420.40:FF:000012">
    <property type="entry name" value="tRNA N6-adenosine threonylcarbamoyltransferase"/>
    <property type="match status" value="1"/>
</dbReference>
<dbReference type="PATRIC" id="fig|472175.3.peg.3043"/>
<dbReference type="InterPro" id="IPR043129">
    <property type="entry name" value="ATPase_NBD"/>
</dbReference>
<comment type="subcellular location">
    <subcellularLocation>
        <location evidence="7">Cytoplasm</location>
    </subcellularLocation>
</comment>
<dbReference type="GO" id="GO:0005506">
    <property type="term" value="F:iron ion binding"/>
    <property type="evidence" value="ECO:0007669"/>
    <property type="project" value="UniProtKB-UniRule"/>
</dbReference>
<keyword evidence="3 7" id="KW-0479">Metal-binding</keyword>
<keyword evidence="2 7" id="KW-0819">tRNA processing</keyword>
<reference evidence="10 11" key="1">
    <citation type="submission" date="2014-05" db="EMBL/GenBank/DDBJ databases">
        <title>Draft Genome Sequence of Nitratireductor basaltis Strain UMTGB225, A Marine Bacterium Isolated from Green Barrel Tunicate.</title>
        <authorList>
            <person name="Gan H.Y."/>
        </authorList>
    </citation>
    <scope>NUCLEOTIDE SEQUENCE [LARGE SCALE GENOMIC DNA]</scope>
    <source>
        <strain evidence="10 11">UMTGB225</strain>
    </source>
</reference>
<keyword evidence="11" id="KW-1185">Reference proteome</keyword>
<feature type="binding site" evidence="7">
    <location>
        <position position="184"/>
    </location>
    <ligand>
        <name>substrate</name>
    </ligand>
</feature>
<feature type="binding site" evidence="7">
    <location>
        <position position="116"/>
    </location>
    <ligand>
        <name>Fe cation</name>
        <dbReference type="ChEBI" id="CHEBI:24875"/>
    </ligand>
</feature>
<dbReference type="EMBL" id="JMQM01000002">
    <property type="protein sequence ID" value="KFB08792.1"/>
    <property type="molecule type" value="Genomic_DNA"/>
</dbReference>
<evidence type="ECO:0000256" key="4">
    <source>
        <dbReference type="ARBA" id="ARBA00023004"/>
    </source>
</evidence>
<dbReference type="CDD" id="cd24133">
    <property type="entry name" value="ASKHA_NBD_TsaD_bac"/>
    <property type="match status" value="1"/>
</dbReference>
<keyword evidence="4 7" id="KW-0408">Iron</keyword>
<evidence type="ECO:0000256" key="5">
    <source>
        <dbReference type="ARBA" id="ARBA00023315"/>
    </source>
</evidence>
<evidence type="ECO:0000256" key="8">
    <source>
        <dbReference type="SAM" id="MobiDB-lite"/>
    </source>
</evidence>
<evidence type="ECO:0000256" key="1">
    <source>
        <dbReference type="ARBA" id="ARBA00022679"/>
    </source>
</evidence>
<evidence type="ECO:0000256" key="3">
    <source>
        <dbReference type="ARBA" id="ARBA00022723"/>
    </source>
</evidence>
<comment type="similarity">
    <text evidence="7">Belongs to the KAE1 / TsaD family.</text>
</comment>
<dbReference type="Pfam" id="PF00814">
    <property type="entry name" value="TsaD"/>
    <property type="match status" value="1"/>
</dbReference>
<dbReference type="GO" id="GO:0061711">
    <property type="term" value="F:tRNA N(6)-L-threonylcarbamoyladenine synthase activity"/>
    <property type="evidence" value="ECO:0007669"/>
    <property type="project" value="UniProtKB-EC"/>
</dbReference>
<dbReference type="GO" id="GO:0002949">
    <property type="term" value="P:tRNA threonylcarbamoyladenosine modification"/>
    <property type="evidence" value="ECO:0007669"/>
    <property type="project" value="UniProtKB-UniRule"/>
</dbReference>
<feature type="domain" description="Gcp-like" evidence="9">
    <location>
        <begin position="28"/>
        <end position="319"/>
    </location>
</feature>
<evidence type="ECO:0000256" key="6">
    <source>
        <dbReference type="ARBA" id="ARBA00048117"/>
    </source>
</evidence>
<evidence type="ECO:0000256" key="7">
    <source>
        <dbReference type="HAMAP-Rule" id="MF_01445"/>
    </source>
</evidence>
<dbReference type="PANTHER" id="PTHR11735:SF6">
    <property type="entry name" value="TRNA N6-ADENOSINE THREONYLCARBAMOYLTRANSFERASE, MITOCHONDRIAL"/>
    <property type="match status" value="1"/>
</dbReference>
<dbReference type="InterPro" id="IPR022450">
    <property type="entry name" value="TsaD"/>
</dbReference>
<keyword evidence="1 7" id="KW-0808">Transferase</keyword>
<comment type="function">
    <text evidence="7">Required for the formation of a threonylcarbamoyl group on adenosine at position 37 (t(6)A37) in tRNAs that read codons beginning with adenine. Is involved in the transfer of the threonylcarbamoyl moiety of threonylcarbamoyl-AMP (TC-AMP) to the N6 group of A37, together with TsaE and TsaB. TsaD likely plays a direct catalytic role in this reaction.</text>
</comment>
<dbReference type="PANTHER" id="PTHR11735">
    <property type="entry name" value="TRNA N6-ADENOSINE THREONYLCARBAMOYLTRANSFERASE"/>
    <property type="match status" value="1"/>
</dbReference>
<dbReference type="HAMAP" id="MF_01445">
    <property type="entry name" value="TsaD"/>
    <property type="match status" value="1"/>
</dbReference>
<feature type="binding site" evidence="7">
    <location>
        <position position="284"/>
    </location>
    <ligand>
        <name>substrate</name>
    </ligand>
</feature>
<dbReference type="RefSeq" id="WP_036485946.1">
    <property type="nucleotide sequence ID" value="NZ_JMQM01000002.1"/>
</dbReference>
<dbReference type="AlphaFoldDB" id="A0A084U756"/>
<dbReference type="EC" id="2.3.1.234" evidence="7"/>
<feature type="binding site" evidence="7">
    <location>
        <position position="120"/>
    </location>
    <ligand>
        <name>Fe cation</name>
        <dbReference type="ChEBI" id="CHEBI:24875"/>
    </ligand>
</feature>
<comment type="catalytic activity">
    <reaction evidence="6 7">
        <text>L-threonylcarbamoyladenylate + adenosine(37) in tRNA = N(6)-L-threonylcarbamoyladenosine(37) in tRNA + AMP + H(+)</text>
        <dbReference type="Rhea" id="RHEA:37059"/>
        <dbReference type="Rhea" id="RHEA-COMP:10162"/>
        <dbReference type="Rhea" id="RHEA-COMP:10163"/>
        <dbReference type="ChEBI" id="CHEBI:15378"/>
        <dbReference type="ChEBI" id="CHEBI:73682"/>
        <dbReference type="ChEBI" id="CHEBI:74411"/>
        <dbReference type="ChEBI" id="CHEBI:74418"/>
        <dbReference type="ChEBI" id="CHEBI:456215"/>
        <dbReference type="EC" id="2.3.1.234"/>
    </reaction>
</comment>
<dbReference type="Gene3D" id="3.30.420.40">
    <property type="match status" value="2"/>
</dbReference>
<organism evidence="10 11">
    <name type="scientific">Nitratireductor basaltis</name>
    <dbReference type="NCBI Taxonomy" id="472175"/>
    <lineage>
        <taxon>Bacteria</taxon>
        <taxon>Pseudomonadati</taxon>
        <taxon>Pseudomonadota</taxon>
        <taxon>Alphaproteobacteria</taxon>
        <taxon>Hyphomicrobiales</taxon>
        <taxon>Phyllobacteriaceae</taxon>
        <taxon>Nitratireductor</taxon>
    </lineage>
</organism>
<dbReference type="PROSITE" id="PS01016">
    <property type="entry name" value="GLYCOPROTEASE"/>
    <property type="match status" value="1"/>
</dbReference>
<feature type="binding site" evidence="7">
    <location>
        <position position="171"/>
    </location>
    <ligand>
        <name>substrate</name>
    </ligand>
</feature>
<dbReference type="GO" id="GO:0005737">
    <property type="term" value="C:cytoplasm"/>
    <property type="evidence" value="ECO:0007669"/>
    <property type="project" value="UniProtKB-SubCell"/>
</dbReference>
<dbReference type="InterPro" id="IPR017860">
    <property type="entry name" value="Peptidase_M22_CS"/>
</dbReference>
<gene>
    <name evidence="7 10" type="primary">tsaD</name>
    <name evidence="10" type="ORF">EL18_03046</name>
</gene>
<sequence>MTRVLGIETSCDETAASVVTRDASGKPQIISNIVLSQIEEHVAFGGVVPEIAARAHVTALDGVIRAALDEAGMKPADVDAVAATAGPGLIGGLIVGLTTAKAFAAALGKPLIPINHLEGHALTPRLTDKVAFPYLLLLVSGGHSQIVEVRGVGDYRRWATTIDDALGEAFDKTAKLLSLPYPGGPNVEKAAKTGDPKRFSFPRPLKGEARPDFSFSGLKTAVRRTATELAPLSPQDVSHICASFQAAVTESLTDRVARSLTRFREEHSGVTTPTLVVAGGVAANLTIRAALDATAQEAGFQLVAPPLQLCGDNAAMIAWAGLERLEAGLAEEAPMNFRPRPRWPLDETSTPVFGAGKRGAKA</sequence>
<feature type="binding site" evidence="7">
    <location>
        <begin position="138"/>
        <end position="142"/>
    </location>
    <ligand>
        <name>substrate</name>
    </ligand>
</feature>
<dbReference type="InterPro" id="IPR017861">
    <property type="entry name" value="KAE1/TsaD"/>
</dbReference>
<keyword evidence="7" id="KW-0963">Cytoplasm</keyword>
<keyword evidence="5 7" id="KW-0012">Acyltransferase</keyword>
<protein>
    <recommendedName>
        <fullName evidence="7">tRNA N6-adenosine threonylcarbamoyltransferase</fullName>
        <ecNumber evidence="7">2.3.1.234</ecNumber>
    </recommendedName>
    <alternativeName>
        <fullName evidence="7">N6-L-threonylcarbamoyladenine synthase</fullName>
        <shortName evidence="7">t(6)A synthase</shortName>
    </alternativeName>
    <alternativeName>
        <fullName evidence="7">t(6)A37 threonylcarbamoyladenosine biosynthesis protein TsaD</fullName>
    </alternativeName>
    <alternativeName>
        <fullName evidence="7">tRNA threonylcarbamoyladenosine biosynthesis protein TsaD</fullName>
    </alternativeName>
</protein>
<evidence type="ECO:0000313" key="10">
    <source>
        <dbReference type="EMBL" id="KFB08792.1"/>
    </source>
</evidence>
<proteinExistence type="inferred from homology"/>
<dbReference type="NCBIfam" id="TIGR00329">
    <property type="entry name" value="gcp_kae1"/>
    <property type="match status" value="1"/>
</dbReference>
<dbReference type="STRING" id="472175.EL18_03046"/>
<dbReference type="InterPro" id="IPR000905">
    <property type="entry name" value="Gcp-like_dom"/>
</dbReference>
<evidence type="ECO:0000259" key="9">
    <source>
        <dbReference type="Pfam" id="PF00814"/>
    </source>
</evidence>
<dbReference type="NCBIfam" id="TIGR03723">
    <property type="entry name" value="T6A_TsaD_YgjD"/>
    <property type="match status" value="1"/>
</dbReference>
<evidence type="ECO:0000313" key="11">
    <source>
        <dbReference type="Proteomes" id="UP000053675"/>
    </source>
</evidence>
<comment type="caution">
    <text evidence="10">The sequence shown here is derived from an EMBL/GenBank/DDBJ whole genome shotgun (WGS) entry which is preliminary data.</text>
</comment>